<dbReference type="AlphaFoldDB" id="A0AAD7DM14"/>
<dbReference type="CDD" id="cd11041">
    <property type="entry name" value="CYP503A1-like"/>
    <property type="match status" value="1"/>
</dbReference>
<evidence type="ECO:0000313" key="10">
    <source>
        <dbReference type="Proteomes" id="UP001221757"/>
    </source>
</evidence>
<dbReference type="GO" id="GO:0016705">
    <property type="term" value="F:oxidoreductase activity, acting on paired donors, with incorporation or reduction of molecular oxygen"/>
    <property type="evidence" value="ECO:0007669"/>
    <property type="project" value="InterPro"/>
</dbReference>
<comment type="cofactor">
    <cofactor evidence="1 7">
        <name>heme</name>
        <dbReference type="ChEBI" id="CHEBI:30413"/>
    </cofactor>
</comment>
<dbReference type="InterPro" id="IPR017972">
    <property type="entry name" value="Cyt_P450_CS"/>
</dbReference>
<dbReference type="PRINTS" id="PR00463">
    <property type="entry name" value="EP450I"/>
</dbReference>
<reference evidence="9" key="1">
    <citation type="submission" date="2023-03" db="EMBL/GenBank/DDBJ databases">
        <title>Massive genome expansion in bonnet fungi (Mycena s.s.) driven by repeated elements and novel gene families across ecological guilds.</title>
        <authorList>
            <consortium name="Lawrence Berkeley National Laboratory"/>
            <person name="Harder C.B."/>
            <person name="Miyauchi S."/>
            <person name="Viragh M."/>
            <person name="Kuo A."/>
            <person name="Thoen E."/>
            <person name="Andreopoulos B."/>
            <person name="Lu D."/>
            <person name="Skrede I."/>
            <person name="Drula E."/>
            <person name="Henrissat B."/>
            <person name="Morin E."/>
            <person name="Kohler A."/>
            <person name="Barry K."/>
            <person name="LaButti K."/>
            <person name="Morin E."/>
            <person name="Salamov A."/>
            <person name="Lipzen A."/>
            <person name="Mereny Z."/>
            <person name="Hegedus B."/>
            <person name="Baldrian P."/>
            <person name="Stursova M."/>
            <person name="Weitz H."/>
            <person name="Taylor A."/>
            <person name="Grigoriev I.V."/>
            <person name="Nagy L.G."/>
            <person name="Martin F."/>
            <person name="Kauserud H."/>
        </authorList>
    </citation>
    <scope>NUCLEOTIDE SEQUENCE</scope>
    <source>
        <strain evidence="9">CBHHK067</strain>
    </source>
</reference>
<feature type="binding site" description="axial binding residue" evidence="7">
    <location>
        <position position="315"/>
    </location>
    <ligand>
        <name>heme</name>
        <dbReference type="ChEBI" id="CHEBI:30413"/>
    </ligand>
    <ligandPart>
        <name>Fe</name>
        <dbReference type="ChEBI" id="CHEBI:18248"/>
    </ligandPart>
</feature>
<dbReference type="SUPFAM" id="SSF48264">
    <property type="entry name" value="Cytochrome P450"/>
    <property type="match status" value="1"/>
</dbReference>
<dbReference type="PROSITE" id="PS00086">
    <property type="entry name" value="CYTOCHROME_P450"/>
    <property type="match status" value="1"/>
</dbReference>
<accession>A0AAD7DM14</accession>
<organism evidence="9 10">
    <name type="scientific">Mycena rosella</name>
    <name type="common">Pink bonnet</name>
    <name type="synonym">Agaricus rosellus</name>
    <dbReference type="NCBI Taxonomy" id="1033263"/>
    <lineage>
        <taxon>Eukaryota</taxon>
        <taxon>Fungi</taxon>
        <taxon>Dikarya</taxon>
        <taxon>Basidiomycota</taxon>
        <taxon>Agaricomycotina</taxon>
        <taxon>Agaricomycetes</taxon>
        <taxon>Agaricomycetidae</taxon>
        <taxon>Agaricales</taxon>
        <taxon>Marasmiineae</taxon>
        <taxon>Mycenaceae</taxon>
        <taxon>Mycena</taxon>
    </lineage>
</organism>
<evidence type="ECO:0000256" key="2">
    <source>
        <dbReference type="ARBA" id="ARBA00010617"/>
    </source>
</evidence>
<dbReference type="InterPro" id="IPR002401">
    <property type="entry name" value="Cyt_P450_E_grp-I"/>
</dbReference>
<dbReference type="EMBL" id="JARKIE010000044">
    <property type="protein sequence ID" value="KAJ7693905.1"/>
    <property type="molecule type" value="Genomic_DNA"/>
</dbReference>
<proteinExistence type="inferred from homology"/>
<dbReference type="GO" id="GO:0004497">
    <property type="term" value="F:monooxygenase activity"/>
    <property type="evidence" value="ECO:0007669"/>
    <property type="project" value="UniProtKB-KW"/>
</dbReference>
<dbReference type="InterPro" id="IPR036396">
    <property type="entry name" value="Cyt_P450_sf"/>
</dbReference>
<evidence type="ECO:0000256" key="1">
    <source>
        <dbReference type="ARBA" id="ARBA00001971"/>
    </source>
</evidence>
<keyword evidence="4 8" id="KW-0560">Oxidoreductase</keyword>
<dbReference type="GO" id="GO:0005506">
    <property type="term" value="F:iron ion binding"/>
    <property type="evidence" value="ECO:0007669"/>
    <property type="project" value="InterPro"/>
</dbReference>
<keyword evidence="10" id="KW-1185">Reference proteome</keyword>
<evidence type="ECO:0000256" key="5">
    <source>
        <dbReference type="ARBA" id="ARBA00023004"/>
    </source>
</evidence>
<keyword evidence="7 8" id="KW-0349">Heme</keyword>
<evidence type="ECO:0000313" key="9">
    <source>
        <dbReference type="EMBL" id="KAJ7693905.1"/>
    </source>
</evidence>
<keyword evidence="6 8" id="KW-0503">Monooxygenase</keyword>
<protein>
    <submittedName>
        <fullName evidence="9">Cytochrome P450</fullName>
    </submittedName>
</protein>
<evidence type="ECO:0000256" key="3">
    <source>
        <dbReference type="ARBA" id="ARBA00022723"/>
    </source>
</evidence>
<evidence type="ECO:0000256" key="8">
    <source>
        <dbReference type="RuleBase" id="RU000461"/>
    </source>
</evidence>
<comment type="similarity">
    <text evidence="2 8">Belongs to the cytochrome P450 family.</text>
</comment>
<dbReference type="Proteomes" id="UP001221757">
    <property type="component" value="Unassembled WGS sequence"/>
</dbReference>
<keyword evidence="5 7" id="KW-0408">Iron</keyword>
<comment type="caution">
    <text evidence="9">The sequence shown here is derived from an EMBL/GenBank/DDBJ whole genome shotgun (WGS) entry which is preliminary data.</text>
</comment>
<sequence length="374" mass="41505">MLDALRGAPEHVLSMEAAMSDLLSADYTLGTETLRNTYHLGVIKNAMNKQLGSIVPDISDETTKAFGDIIGARVTDDRSLDSDSLFSGRNEDYCKINKLFTKHVVFGAVFINFFPGPLKKIAGAMFTRISGLQKRMAHHIEPLIQARSKEVERKDDMLTWLIEAAPVEDKNSAEALALRILNTFTHALLHLASKPEYLQPLRQELEEQFGDSLDVTTHQLETFDKCLKLDSFLKESQRLSGLGAYGTMIPVGAIVGTIPPAIHADERYYKNADTFDGFRFSLNRGSNDAEQSDASLRLTGLGNTYLSFGGGRHACPGRFLASVELKCMLSHVIAQYDVKMAEDGVRPPDDWFGPMCTPSAKAEVLFRRRRKGDL</sequence>
<evidence type="ECO:0000256" key="7">
    <source>
        <dbReference type="PIRSR" id="PIRSR602401-1"/>
    </source>
</evidence>
<dbReference type="GO" id="GO:0020037">
    <property type="term" value="F:heme binding"/>
    <property type="evidence" value="ECO:0007669"/>
    <property type="project" value="InterPro"/>
</dbReference>
<dbReference type="PANTHER" id="PTHR46206">
    <property type="entry name" value="CYTOCHROME P450"/>
    <property type="match status" value="1"/>
</dbReference>
<evidence type="ECO:0000256" key="4">
    <source>
        <dbReference type="ARBA" id="ARBA00023002"/>
    </source>
</evidence>
<dbReference type="Gene3D" id="1.10.630.10">
    <property type="entry name" value="Cytochrome P450"/>
    <property type="match status" value="1"/>
</dbReference>
<gene>
    <name evidence="9" type="ORF">B0H17DRAFT_1132285</name>
</gene>
<dbReference type="InterPro" id="IPR001128">
    <property type="entry name" value="Cyt_P450"/>
</dbReference>
<keyword evidence="3 7" id="KW-0479">Metal-binding</keyword>
<dbReference type="PANTHER" id="PTHR46206:SF1">
    <property type="entry name" value="P450, PUTATIVE (EUROFUNG)-RELATED"/>
    <property type="match status" value="1"/>
</dbReference>
<dbReference type="Pfam" id="PF00067">
    <property type="entry name" value="p450"/>
    <property type="match status" value="1"/>
</dbReference>
<evidence type="ECO:0000256" key="6">
    <source>
        <dbReference type="ARBA" id="ARBA00023033"/>
    </source>
</evidence>
<name>A0AAD7DM14_MYCRO</name>